<keyword evidence="1" id="KW-0862">Zinc</keyword>
<accession>A0A1J8PYM4</accession>
<dbReference type="Gene3D" id="3.30.160.60">
    <property type="entry name" value="Classic Zinc Finger"/>
    <property type="match status" value="1"/>
</dbReference>
<name>A0A1J8PYM4_9AGAM</name>
<dbReference type="GO" id="GO:0008270">
    <property type="term" value="F:zinc ion binding"/>
    <property type="evidence" value="ECO:0007669"/>
    <property type="project" value="UniProtKB-KW"/>
</dbReference>
<gene>
    <name evidence="4" type="ORF">AZE42_02436</name>
</gene>
<dbReference type="PROSITE" id="PS50157">
    <property type="entry name" value="ZINC_FINGER_C2H2_2"/>
    <property type="match status" value="1"/>
</dbReference>
<evidence type="ECO:0000256" key="2">
    <source>
        <dbReference type="SAM" id="MobiDB-lite"/>
    </source>
</evidence>
<dbReference type="InterPro" id="IPR013087">
    <property type="entry name" value="Znf_C2H2_type"/>
</dbReference>
<feature type="region of interest" description="Disordered" evidence="2">
    <location>
        <begin position="239"/>
        <end position="329"/>
    </location>
</feature>
<proteinExistence type="predicted"/>
<comment type="caution">
    <text evidence="4">The sequence shown here is derived from an EMBL/GenBank/DDBJ whole genome shotgun (WGS) entry which is preliminary data.</text>
</comment>
<dbReference type="OrthoDB" id="8922241at2759"/>
<keyword evidence="1" id="KW-0863">Zinc-finger</keyword>
<dbReference type="EMBL" id="LVVM01004465">
    <property type="protein sequence ID" value="OJA12859.1"/>
    <property type="molecule type" value="Genomic_DNA"/>
</dbReference>
<feature type="compositionally biased region" description="Polar residues" evidence="2">
    <location>
        <begin position="299"/>
        <end position="308"/>
    </location>
</feature>
<dbReference type="SUPFAM" id="SSF49599">
    <property type="entry name" value="TRAF domain-like"/>
    <property type="match status" value="1"/>
</dbReference>
<feature type="domain" description="C2H2-type" evidence="3">
    <location>
        <begin position="372"/>
        <end position="399"/>
    </location>
</feature>
<keyword evidence="1" id="KW-0479">Metal-binding</keyword>
<evidence type="ECO:0000259" key="3">
    <source>
        <dbReference type="PROSITE" id="PS50157"/>
    </source>
</evidence>
<sequence length="399" mass="44550">MFPSSSDYDEYFVYPEDSQSFERGTELPSKLDLMDDLRSLEFESSTAPTLLWSSDGCDLYLEDTDNAAYVENLPLHPLQSPNTPRHRYPGSSGDFLGVPQLSPDQSPFSVASSCSPLTPEGGGLLPDLSCHSLGDFGPPDITADCSPFFEPQSFIGDTVCPERLQEDLACHAVLDMSTSVSPPRRDSHRILVPVDDAELTHEQSSLLPNSVVRHPSMERSQFLNLSEGLTENTIPQMQPCISPRHSPCPPVHHQLSSPSTSQHLSVIPVPAEIRRGVKRRRTDEDDEDYQPHRNHKRTASSQTRSNGVASRKPRKGGPRSSKRAIKHEECREERSDCSMVIYGCTKSFTRKNDMERHLGSCKFNPDLCSMSVKCPHCQKTLSRKDALLRHIKQSHAEVQ</sequence>
<protein>
    <recommendedName>
        <fullName evidence="3">C2H2-type domain-containing protein</fullName>
    </recommendedName>
</protein>
<keyword evidence="5" id="KW-1185">Reference proteome</keyword>
<evidence type="ECO:0000313" key="5">
    <source>
        <dbReference type="Proteomes" id="UP000183567"/>
    </source>
</evidence>
<evidence type="ECO:0000256" key="1">
    <source>
        <dbReference type="PROSITE-ProRule" id="PRU00042"/>
    </source>
</evidence>
<dbReference type="Pfam" id="PF00096">
    <property type="entry name" value="zf-C2H2"/>
    <property type="match status" value="1"/>
</dbReference>
<reference evidence="4 5" key="1">
    <citation type="submission" date="2016-03" db="EMBL/GenBank/DDBJ databases">
        <title>Comparative genomics of the ectomycorrhizal sister species Rhizopogon vinicolor and Rhizopogon vesiculosus (Basidiomycota: Boletales) reveals a divergence of the mating type B locus.</title>
        <authorList>
            <person name="Mujic A.B."/>
            <person name="Kuo A."/>
            <person name="Tritt A."/>
            <person name="Lipzen A."/>
            <person name="Chen C."/>
            <person name="Johnson J."/>
            <person name="Sharma A."/>
            <person name="Barry K."/>
            <person name="Grigoriev I.V."/>
            <person name="Spatafora J.W."/>
        </authorList>
    </citation>
    <scope>NUCLEOTIDE SEQUENCE [LARGE SCALE GENOMIC DNA]</scope>
    <source>
        <strain evidence="4 5">AM-OR11-056</strain>
    </source>
</reference>
<evidence type="ECO:0000313" key="4">
    <source>
        <dbReference type="EMBL" id="OJA12859.1"/>
    </source>
</evidence>
<dbReference type="SMART" id="SM00355">
    <property type="entry name" value="ZnF_C2H2"/>
    <property type="match status" value="1"/>
</dbReference>
<feature type="compositionally biased region" description="Polar residues" evidence="2">
    <location>
        <begin position="254"/>
        <end position="264"/>
    </location>
</feature>
<organism evidence="4 5">
    <name type="scientific">Rhizopogon vesiculosus</name>
    <dbReference type="NCBI Taxonomy" id="180088"/>
    <lineage>
        <taxon>Eukaryota</taxon>
        <taxon>Fungi</taxon>
        <taxon>Dikarya</taxon>
        <taxon>Basidiomycota</taxon>
        <taxon>Agaricomycotina</taxon>
        <taxon>Agaricomycetes</taxon>
        <taxon>Agaricomycetidae</taxon>
        <taxon>Boletales</taxon>
        <taxon>Suillineae</taxon>
        <taxon>Rhizopogonaceae</taxon>
        <taxon>Rhizopogon</taxon>
    </lineage>
</organism>
<dbReference type="Proteomes" id="UP000183567">
    <property type="component" value="Unassembled WGS sequence"/>
</dbReference>
<dbReference type="AlphaFoldDB" id="A0A1J8PYM4"/>
<dbReference type="STRING" id="180088.A0A1J8PYM4"/>
<feature type="compositionally biased region" description="Basic residues" evidence="2">
    <location>
        <begin position="311"/>
        <end position="325"/>
    </location>
</feature>
<dbReference type="PROSITE" id="PS00028">
    <property type="entry name" value="ZINC_FINGER_C2H2_1"/>
    <property type="match status" value="1"/>
</dbReference>